<evidence type="ECO:0000256" key="2">
    <source>
        <dbReference type="ARBA" id="ARBA00009347"/>
    </source>
</evidence>
<reference evidence="9" key="1">
    <citation type="journal article" date="2019" name="Int. J. Syst. Evol. Microbiol.">
        <title>The Global Catalogue of Microorganisms (GCM) 10K type strain sequencing project: providing services to taxonomists for standard genome sequencing and annotation.</title>
        <authorList>
            <consortium name="The Broad Institute Genomics Platform"/>
            <consortium name="The Broad Institute Genome Sequencing Center for Infectious Disease"/>
            <person name="Wu L."/>
            <person name="Ma J."/>
        </authorList>
    </citation>
    <scope>NUCLEOTIDE SEQUENCE [LARGE SCALE GENOMIC DNA]</scope>
    <source>
        <strain evidence="9">JCM 9458</strain>
    </source>
</reference>
<dbReference type="InterPro" id="IPR036250">
    <property type="entry name" value="AcylCo_DH-like_C"/>
</dbReference>
<dbReference type="Pfam" id="PF02771">
    <property type="entry name" value="Acyl-CoA_dh_N"/>
    <property type="match status" value="1"/>
</dbReference>
<dbReference type="Gene3D" id="1.20.140.10">
    <property type="entry name" value="Butyryl-CoA Dehydrogenase, subunit A, domain 3"/>
    <property type="match status" value="1"/>
</dbReference>
<dbReference type="InterPro" id="IPR009100">
    <property type="entry name" value="AcylCoA_DH/oxidase_NM_dom_sf"/>
</dbReference>
<dbReference type="SUPFAM" id="SSF56645">
    <property type="entry name" value="Acyl-CoA dehydrogenase NM domain-like"/>
    <property type="match status" value="1"/>
</dbReference>
<dbReference type="CDD" id="cd00567">
    <property type="entry name" value="ACAD"/>
    <property type="match status" value="1"/>
</dbReference>
<sequence length="369" mass="39202">MDFTFDETQQDVLDLATTILTDRGKPERLSAVEAAGDSVDEVVWQDLAAAGLIGIALPEELGGSGAGFTELCVLVQAAARACVRVPLVDTAVAVAAPLARFGTPEQRERLVAPFAAGTTLLVGALTRPGGRAARPVVTRTADGWALRGVLSHVPAADRAERLLVDAADETGRVGLFLVDLRSSTVERTPHATVDRLPRWHVRLTDTPVADADVVRACGDAADVLDWTLPRIDAARCAAQLGRCDAALTLTATYVSEREQFTRPIGSFQAVAHRLADAYIDTEGLRLTTWQAIWLLAEELPAEEALAIATVWATEAPTRVGEAAMHLHGGTSVDLDYPVHRAFLGAKNDVFALGGPGQRLEELGDLLAVS</sequence>
<dbReference type="InterPro" id="IPR009075">
    <property type="entry name" value="AcylCo_DH/oxidase_C"/>
</dbReference>
<accession>A0ABP6SRU7</accession>
<dbReference type="Proteomes" id="UP001501676">
    <property type="component" value="Unassembled WGS sequence"/>
</dbReference>
<evidence type="ECO:0000256" key="3">
    <source>
        <dbReference type="ARBA" id="ARBA00022630"/>
    </source>
</evidence>
<keyword evidence="4" id="KW-0274">FAD</keyword>
<proteinExistence type="inferred from homology"/>
<feature type="domain" description="Acyl-CoA dehydrogenase/oxidase C-terminal" evidence="6">
    <location>
        <begin position="234"/>
        <end position="347"/>
    </location>
</feature>
<keyword evidence="3" id="KW-0285">Flavoprotein</keyword>
<dbReference type="PANTHER" id="PTHR43884:SF20">
    <property type="entry name" value="ACYL-COA DEHYDROGENASE FADE28"/>
    <property type="match status" value="1"/>
</dbReference>
<dbReference type="EMBL" id="BAAAYN010000005">
    <property type="protein sequence ID" value="GAA3383379.1"/>
    <property type="molecule type" value="Genomic_DNA"/>
</dbReference>
<evidence type="ECO:0000313" key="9">
    <source>
        <dbReference type="Proteomes" id="UP001501676"/>
    </source>
</evidence>
<dbReference type="InterPro" id="IPR013786">
    <property type="entry name" value="AcylCoA_DH/ox_N"/>
</dbReference>
<keyword evidence="5" id="KW-0560">Oxidoreductase</keyword>
<comment type="similarity">
    <text evidence="2">Belongs to the acyl-CoA dehydrogenase family.</text>
</comment>
<dbReference type="RefSeq" id="WP_345726665.1">
    <property type="nucleotide sequence ID" value="NZ_BAAAYN010000005.1"/>
</dbReference>
<dbReference type="SUPFAM" id="SSF47203">
    <property type="entry name" value="Acyl-CoA dehydrogenase C-terminal domain-like"/>
    <property type="match status" value="1"/>
</dbReference>
<protein>
    <submittedName>
        <fullName evidence="8">Acyl-CoA dehydrogenase family protein</fullName>
    </submittedName>
</protein>
<feature type="domain" description="Acyl-CoA dehydrogenase/oxidase N-terminal" evidence="7">
    <location>
        <begin position="7"/>
        <end position="117"/>
    </location>
</feature>
<evidence type="ECO:0000259" key="6">
    <source>
        <dbReference type="Pfam" id="PF00441"/>
    </source>
</evidence>
<dbReference type="Gene3D" id="2.40.110.10">
    <property type="entry name" value="Butyryl-CoA Dehydrogenase, subunit A, domain 2"/>
    <property type="match status" value="1"/>
</dbReference>
<comment type="cofactor">
    <cofactor evidence="1">
        <name>FAD</name>
        <dbReference type="ChEBI" id="CHEBI:57692"/>
    </cofactor>
</comment>
<dbReference type="InterPro" id="IPR037069">
    <property type="entry name" value="AcylCoA_DH/ox_N_sf"/>
</dbReference>
<name>A0ABP6SRU7_9ACTN</name>
<evidence type="ECO:0000259" key="7">
    <source>
        <dbReference type="Pfam" id="PF02771"/>
    </source>
</evidence>
<dbReference type="Pfam" id="PF00441">
    <property type="entry name" value="Acyl-CoA_dh_1"/>
    <property type="match status" value="1"/>
</dbReference>
<organism evidence="8 9">
    <name type="scientific">Cryptosporangium minutisporangium</name>
    <dbReference type="NCBI Taxonomy" id="113569"/>
    <lineage>
        <taxon>Bacteria</taxon>
        <taxon>Bacillati</taxon>
        <taxon>Actinomycetota</taxon>
        <taxon>Actinomycetes</taxon>
        <taxon>Cryptosporangiales</taxon>
        <taxon>Cryptosporangiaceae</taxon>
        <taxon>Cryptosporangium</taxon>
    </lineage>
</organism>
<evidence type="ECO:0000256" key="5">
    <source>
        <dbReference type="ARBA" id="ARBA00023002"/>
    </source>
</evidence>
<evidence type="ECO:0000256" key="4">
    <source>
        <dbReference type="ARBA" id="ARBA00022827"/>
    </source>
</evidence>
<evidence type="ECO:0000256" key="1">
    <source>
        <dbReference type="ARBA" id="ARBA00001974"/>
    </source>
</evidence>
<dbReference type="Gene3D" id="1.10.540.10">
    <property type="entry name" value="Acyl-CoA dehydrogenase/oxidase, N-terminal domain"/>
    <property type="match status" value="1"/>
</dbReference>
<comment type="caution">
    <text evidence="8">The sequence shown here is derived from an EMBL/GenBank/DDBJ whole genome shotgun (WGS) entry which is preliminary data.</text>
</comment>
<dbReference type="PANTHER" id="PTHR43884">
    <property type="entry name" value="ACYL-COA DEHYDROGENASE"/>
    <property type="match status" value="1"/>
</dbReference>
<evidence type="ECO:0000313" key="8">
    <source>
        <dbReference type="EMBL" id="GAA3383379.1"/>
    </source>
</evidence>
<dbReference type="InterPro" id="IPR046373">
    <property type="entry name" value="Acyl-CoA_Oxase/DH_mid-dom_sf"/>
</dbReference>
<gene>
    <name evidence="8" type="ORF">GCM10020369_09030</name>
</gene>
<keyword evidence="9" id="KW-1185">Reference proteome</keyword>